<dbReference type="Proteomes" id="UP000425422">
    <property type="component" value="Segment"/>
</dbReference>
<evidence type="ECO:0000313" key="2">
    <source>
        <dbReference type="EMBL" id="AKN35197.1"/>
    </source>
</evidence>
<name>A0A0H3ZMJ4_9ADEN</name>
<feature type="region of interest" description="Disordered" evidence="1">
    <location>
        <begin position="47"/>
        <end position="93"/>
    </location>
</feature>
<organism evidence="2 5">
    <name type="scientific">Fowl aviadenovirus C</name>
    <dbReference type="NCBI Taxonomy" id="190063"/>
    <lineage>
        <taxon>Viruses</taxon>
        <taxon>Varidnaviria</taxon>
        <taxon>Bamfordvirae</taxon>
        <taxon>Preplasmiviricota</taxon>
        <taxon>Polisuviricotina</taxon>
        <taxon>Pharingeaviricetes</taxon>
        <taxon>Rowavirales</taxon>
        <taxon>Adenoviridae</taxon>
        <taxon>Aviadenovirus</taxon>
        <taxon>Aviadenovirus hydropericardii</taxon>
    </lineage>
</organism>
<dbReference type="EMBL" id="KP295475">
    <property type="protein sequence ID" value="AKN35197.1"/>
    <property type="molecule type" value="Genomic_DNA"/>
</dbReference>
<protein>
    <submittedName>
        <fullName evidence="2">ORF27</fullName>
    </submittedName>
</protein>
<dbReference type="EMBL" id="MK572850">
    <property type="protein sequence ID" value="QGQ62406.1"/>
    <property type="molecule type" value="Genomic_DNA"/>
</dbReference>
<evidence type="ECO:0000313" key="7">
    <source>
        <dbReference type="Proteomes" id="UP000427417"/>
    </source>
</evidence>
<dbReference type="EMBL" id="MK572849">
    <property type="protein sequence ID" value="QGQ62356.1"/>
    <property type="molecule type" value="Genomic_DNA"/>
</dbReference>
<proteinExistence type="predicted"/>
<reference evidence="6 7" key="2">
    <citation type="journal article" date="2019" name="Viruses">
        <title>Fowl Adenovirus (FAdV) Recombination with Intertypic Crossovers in Genomes of FAdV-D and FAdV-E, Displaying Hybrid Serological Phenotypes.</title>
        <authorList>
            <person name="Schachner A."/>
            <person name="Gonzalez G."/>
            <person name="Endler L."/>
            <person name="Ito K."/>
            <person name="Hess M."/>
        </authorList>
    </citation>
    <scope>NUCLEOTIDE SEQUENCE [LARGE SCALE GENOMIC DNA]</scope>
    <source>
        <strain evidence="3 6">AG234-CORR</strain>
        <strain evidence="4 7">INT4-ATTENUATED-AG234</strain>
    </source>
</reference>
<feature type="compositionally biased region" description="Basic and acidic residues" evidence="1">
    <location>
        <begin position="68"/>
        <end position="84"/>
    </location>
</feature>
<dbReference type="Proteomes" id="UP000160298">
    <property type="component" value="Segment"/>
</dbReference>
<evidence type="ECO:0000313" key="3">
    <source>
        <dbReference type="EMBL" id="QGQ62356.1"/>
    </source>
</evidence>
<evidence type="ECO:0000313" key="5">
    <source>
        <dbReference type="Proteomes" id="UP000160298"/>
    </source>
</evidence>
<evidence type="ECO:0000313" key="6">
    <source>
        <dbReference type="Proteomes" id="UP000425422"/>
    </source>
</evidence>
<reference evidence="2 5" key="1">
    <citation type="submission" date="2014-12" db="EMBL/GenBank/DDBJ databases">
        <title>First complete genome and clinicopathological characterization of a highly virulent avian adenovirus serotype 4 isolated in Mexico.</title>
        <authorList>
            <person name="Vera-Hernandez P.F."/>
            <person name="Morales-Garzon A.S."/>
            <person name="Cortes-Espinosa D.V."/>
            <person name="Galiote-Flores A."/>
            <person name="Garcia-Barrera L.J."/>
            <person name="Rodriguez-Galindo E.T."/>
            <person name="Toscano-Contreras A."/>
            <person name="Lucio-Decanini E."/>
            <person name="Absalon A.E."/>
        </authorList>
    </citation>
    <scope>NUCLEOTIDE SEQUENCE [LARGE SCALE GENOMIC DNA]</scope>
    <source>
        <strain evidence="2">MX-SHP95</strain>
    </source>
</reference>
<dbReference type="Proteomes" id="UP000427417">
    <property type="component" value="Segment"/>
</dbReference>
<evidence type="ECO:0000256" key="1">
    <source>
        <dbReference type="SAM" id="MobiDB-lite"/>
    </source>
</evidence>
<evidence type="ECO:0000313" key="4">
    <source>
        <dbReference type="EMBL" id="QGQ62406.1"/>
    </source>
</evidence>
<sequence length="93" mass="10057">MPGTKKMMSFEWLNPSLISSKVSPMHGALSNSPRSYHLRTANSSLNSSVFLGGPSSLHSATEQGSEPLKVHFQREPSSKVDPGGRPHKAIKTN</sequence>
<accession>A0A0H3ZMJ4</accession>